<feature type="region of interest" description="Disordered" evidence="1">
    <location>
        <begin position="61"/>
        <end position="116"/>
    </location>
</feature>
<accession>E2BSA2</accession>
<organism evidence="4">
    <name type="scientific">Harpegnathos saltator</name>
    <name type="common">Jerdon's jumping ant</name>
    <dbReference type="NCBI Taxonomy" id="610380"/>
    <lineage>
        <taxon>Eukaryota</taxon>
        <taxon>Metazoa</taxon>
        <taxon>Ecdysozoa</taxon>
        <taxon>Arthropoda</taxon>
        <taxon>Hexapoda</taxon>
        <taxon>Insecta</taxon>
        <taxon>Pterygota</taxon>
        <taxon>Neoptera</taxon>
        <taxon>Endopterygota</taxon>
        <taxon>Hymenoptera</taxon>
        <taxon>Apocrita</taxon>
        <taxon>Aculeata</taxon>
        <taxon>Formicoidea</taxon>
        <taxon>Formicidae</taxon>
        <taxon>Ponerinae</taxon>
        <taxon>Ponerini</taxon>
        <taxon>Harpegnathos</taxon>
    </lineage>
</organism>
<evidence type="ECO:0000313" key="4">
    <source>
        <dbReference type="Proteomes" id="UP000008237"/>
    </source>
</evidence>
<dbReference type="EMBL" id="GL450154">
    <property type="protein sequence ID" value="EFN81428.1"/>
    <property type="molecule type" value="Genomic_DNA"/>
</dbReference>
<dbReference type="AlphaFoldDB" id="E2BSA2"/>
<sequence length="116" mass="13190">MVVDWNVWYQTGIVCFFVLLGGLTALLIYLWRSKPGDRLAAYMTRYIDACHAIRSLRRISPSNEESERNNAINYKSNASDNEDSTDDKEPAHDSSLVIVDRTTDSIDAEDEDQTNN</sequence>
<keyword evidence="2" id="KW-0472">Membrane</keyword>
<feature type="compositionally biased region" description="Acidic residues" evidence="1">
    <location>
        <begin position="106"/>
        <end position="116"/>
    </location>
</feature>
<feature type="transmembrane region" description="Helical" evidence="2">
    <location>
        <begin position="6"/>
        <end position="31"/>
    </location>
</feature>
<name>E2BSA2_HARSA</name>
<keyword evidence="4" id="KW-1185">Reference proteome</keyword>
<evidence type="ECO:0000256" key="2">
    <source>
        <dbReference type="SAM" id="Phobius"/>
    </source>
</evidence>
<protein>
    <submittedName>
        <fullName evidence="3">Uncharacterized protein</fullName>
    </submittedName>
</protein>
<proteinExistence type="predicted"/>
<evidence type="ECO:0000313" key="3">
    <source>
        <dbReference type="EMBL" id="EFN81428.1"/>
    </source>
</evidence>
<reference evidence="3 4" key="1">
    <citation type="journal article" date="2010" name="Science">
        <title>Genomic comparison of the ants Camponotus floridanus and Harpegnathos saltator.</title>
        <authorList>
            <person name="Bonasio R."/>
            <person name="Zhang G."/>
            <person name="Ye C."/>
            <person name="Mutti N.S."/>
            <person name="Fang X."/>
            <person name="Qin N."/>
            <person name="Donahue G."/>
            <person name="Yang P."/>
            <person name="Li Q."/>
            <person name="Li C."/>
            <person name="Zhang P."/>
            <person name="Huang Z."/>
            <person name="Berger S.L."/>
            <person name="Reinberg D."/>
            <person name="Wang J."/>
            <person name="Liebig J."/>
        </authorList>
    </citation>
    <scope>NUCLEOTIDE SEQUENCE [LARGE SCALE GENOMIC DNA]</scope>
    <source>
        <strain evidence="3 4">R22 G/1</strain>
    </source>
</reference>
<dbReference type="Proteomes" id="UP000008237">
    <property type="component" value="Unassembled WGS sequence"/>
</dbReference>
<feature type="compositionally biased region" description="Polar residues" evidence="1">
    <location>
        <begin position="69"/>
        <end position="79"/>
    </location>
</feature>
<evidence type="ECO:0000256" key="1">
    <source>
        <dbReference type="SAM" id="MobiDB-lite"/>
    </source>
</evidence>
<dbReference type="InParanoid" id="E2BSA2"/>
<keyword evidence="2" id="KW-1133">Transmembrane helix</keyword>
<gene>
    <name evidence="3" type="ORF">EAI_09092</name>
</gene>
<keyword evidence="2" id="KW-0812">Transmembrane</keyword>